<dbReference type="AlphaFoldDB" id="A0A5D3C8F3"/>
<dbReference type="Proteomes" id="UP000321947">
    <property type="component" value="Unassembled WGS sequence"/>
</dbReference>
<feature type="domain" description="Tf2-1-like SH3-like" evidence="1">
    <location>
        <begin position="28"/>
        <end position="79"/>
    </location>
</feature>
<organism evidence="3 5">
    <name type="scientific">Cucumis melo var. makuwa</name>
    <name type="common">Oriental melon</name>
    <dbReference type="NCBI Taxonomy" id="1194695"/>
    <lineage>
        <taxon>Eukaryota</taxon>
        <taxon>Viridiplantae</taxon>
        <taxon>Streptophyta</taxon>
        <taxon>Embryophyta</taxon>
        <taxon>Tracheophyta</taxon>
        <taxon>Spermatophyta</taxon>
        <taxon>Magnoliopsida</taxon>
        <taxon>eudicotyledons</taxon>
        <taxon>Gunneridae</taxon>
        <taxon>Pentapetalae</taxon>
        <taxon>rosids</taxon>
        <taxon>fabids</taxon>
        <taxon>Cucurbitales</taxon>
        <taxon>Cucurbitaceae</taxon>
        <taxon>Benincaseae</taxon>
        <taxon>Cucumis</taxon>
    </lineage>
</organism>
<protein>
    <submittedName>
        <fullName evidence="3">ABC transporter B family member 19-like</fullName>
    </submittedName>
</protein>
<name>A0A5D3C8F3_CUCMM</name>
<evidence type="ECO:0000313" key="3">
    <source>
        <dbReference type="EMBL" id="TYK07620.1"/>
    </source>
</evidence>
<dbReference type="PANTHER" id="PTHR46148:SF60">
    <property type="entry name" value="CHROMO DOMAIN-CONTAINING PROTEIN"/>
    <property type="match status" value="1"/>
</dbReference>
<reference evidence="4 5" key="1">
    <citation type="submission" date="2019-08" db="EMBL/GenBank/DDBJ databases">
        <title>Draft genome sequences of two oriental melons (Cucumis melo L. var makuwa).</title>
        <authorList>
            <person name="Kwon S.-Y."/>
        </authorList>
    </citation>
    <scope>NUCLEOTIDE SEQUENCE [LARGE SCALE GENOMIC DNA]</scope>
    <source>
        <strain evidence="5">cv. Chang Bougi</strain>
        <strain evidence="4">cv. SW 3</strain>
        <tissue evidence="3">Leaf</tissue>
    </source>
</reference>
<dbReference type="InterPro" id="IPR056924">
    <property type="entry name" value="SH3_Tf2-1"/>
</dbReference>
<gene>
    <name evidence="3" type="ORF">E5676_scaffold105G00170</name>
    <name evidence="2" type="ORF">E6C27_scaffold13G00290</name>
</gene>
<dbReference type="Proteomes" id="UP000321393">
    <property type="component" value="Unassembled WGS sequence"/>
</dbReference>
<dbReference type="PANTHER" id="PTHR46148">
    <property type="entry name" value="CHROMO DOMAIN-CONTAINING PROTEIN"/>
    <property type="match status" value="1"/>
</dbReference>
<evidence type="ECO:0000313" key="5">
    <source>
        <dbReference type="Proteomes" id="UP000321947"/>
    </source>
</evidence>
<dbReference type="Pfam" id="PF24626">
    <property type="entry name" value="SH3_Tf2-1"/>
    <property type="match status" value="1"/>
</dbReference>
<evidence type="ECO:0000313" key="2">
    <source>
        <dbReference type="EMBL" id="KAA0049882.1"/>
    </source>
</evidence>
<dbReference type="EMBL" id="SSTD01013124">
    <property type="protein sequence ID" value="TYK07620.1"/>
    <property type="molecule type" value="Genomic_DNA"/>
</dbReference>
<dbReference type="EMBL" id="SSTE01011953">
    <property type="protein sequence ID" value="KAA0049882.1"/>
    <property type="molecule type" value="Genomic_DNA"/>
</dbReference>
<comment type="caution">
    <text evidence="3">The sequence shown here is derived from an EMBL/GenBank/DDBJ whole genome shotgun (WGS) entry which is preliminary data.</text>
</comment>
<proteinExistence type="predicted"/>
<evidence type="ECO:0000313" key="4">
    <source>
        <dbReference type="Proteomes" id="UP000321393"/>
    </source>
</evidence>
<accession>A0A5D3C8F3</accession>
<sequence>MTSFEALYDRNCRSSVCWSEVAPMKGVLRFEKKEKLSPRFLRPFKILERISPIAYRLALTPSFFAVHDVFHDFMLRKYVADPTHVVDFEPMQINEHLSYEKQPVEILLNSSHLKASFFVKAHVARFPLSVVEGSSHFIFILCQSQASYIECHLSCVP</sequence>
<evidence type="ECO:0000259" key="1">
    <source>
        <dbReference type="Pfam" id="PF24626"/>
    </source>
</evidence>